<dbReference type="SUPFAM" id="SSF51206">
    <property type="entry name" value="cAMP-binding domain-like"/>
    <property type="match status" value="1"/>
</dbReference>
<evidence type="ECO:0000256" key="3">
    <source>
        <dbReference type="ARBA" id="ARBA00022840"/>
    </source>
</evidence>
<dbReference type="GO" id="GO:0005886">
    <property type="term" value="C:plasma membrane"/>
    <property type="evidence" value="ECO:0007669"/>
    <property type="project" value="TreeGrafter"/>
</dbReference>
<accession>A0A5B9QCC8</accession>
<dbReference type="CDD" id="cd00038">
    <property type="entry name" value="CAP_ED"/>
    <property type="match status" value="1"/>
</dbReference>
<evidence type="ECO:0000256" key="1">
    <source>
        <dbReference type="ARBA" id="ARBA00022448"/>
    </source>
</evidence>
<dbReference type="PRINTS" id="PR00103">
    <property type="entry name" value="CAMPKINASE"/>
</dbReference>
<dbReference type="InterPro" id="IPR000595">
    <property type="entry name" value="cNMP-bd_dom"/>
</dbReference>
<dbReference type="Gene3D" id="3.40.50.300">
    <property type="entry name" value="P-loop containing nucleotide triphosphate hydrolases"/>
    <property type="match status" value="1"/>
</dbReference>
<dbReference type="SMART" id="SM00100">
    <property type="entry name" value="cNMP"/>
    <property type="match status" value="1"/>
</dbReference>
<dbReference type="PANTHER" id="PTHR24220:SF376">
    <property type="entry name" value="ABC TRANSPORTER"/>
    <property type="match status" value="1"/>
</dbReference>
<dbReference type="InterPro" id="IPR027417">
    <property type="entry name" value="P-loop_NTPase"/>
</dbReference>
<dbReference type="PROSITE" id="PS00211">
    <property type="entry name" value="ABC_TRANSPORTER_1"/>
    <property type="match status" value="1"/>
</dbReference>
<dbReference type="InterPro" id="IPR018488">
    <property type="entry name" value="cNMP-bd_CS"/>
</dbReference>
<keyword evidence="1" id="KW-0813">Transport</keyword>
<dbReference type="EC" id="3.6.3.-" evidence="6"/>
<dbReference type="InterPro" id="IPR014710">
    <property type="entry name" value="RmlC-like_jellyroll"/>
</dbReference>
<dbReference type="InterPro" id="IPR003593">
    <property type="entry name" value="AAA+_ATPase"/>
</dbReference>
<evidence type="ECO:0000313" key="7">
    <source>
        <dbReference type="Proteomes" id="UP000323917"/>
    </source>
</evidence>
<name>A0A5B9QCC8_9BACT</name>
<dbReference type="InterPro" id="IPR017871">
    <property type="entry name" value="ABC_transporter-like_CS"/>
</dbReference>
<evidence type="ECO:0000256" key="2">
    <source>
        <dbReference type="ARBA" id="ARBA00022741"/>
    </source>
</evidence>
<dbReference type="OrthoDB" id="9786950at2"/>
<dbReference type="Pfam" id="PF00005">
    <property type="entry name" value="ABC_tran"/>
    <property type="match status" value="1"/>
</dbReference>
<protein>
    <submittedName>
        <fullName evidence="6">Macrolide export ATP-binding/permease protein MacB</fullName>
        <ecNumber evidence="6">3.6.3.-</ecNumber>
    </submittedName>
</protein>
<dbReference type="NCBIfam" id="TIGR02982">
    <property type="entry name" value="heterocyst_DevA"/>
    <property type="match status" value="1"/>
</dbReference>
<keyword evidence="2" id="KW-0547">Nucleotide-binding</keyword>
<dbReference type="CDD" id="cd03255">
    <property type="entry name" value="ABC_MJ0796_LolCDE_FtsE"/>
    <property type="match status" value="1"/>
</dbReference>
<keyword evidence="7" id="KW-1185">Reference proteome</keyword>
<dbReference type="InterPro" id="IPR017911">
    <property type="entry name" value="MacB-like_ATP-bd"/>
</dbReference>
<dbReference type="GO" id="GO:0005524">
    <property type="term" value="F:ATP binding"/>
    <property type="evidence" value="ECO:0007669"/>
    <property type="project" value="UniProtKB-KW"/>
</dbReference>
<evidence type="ECO:0000259" key="5">
    <source>
        <dbReference type="PROSITE" id="PS50893"/>
    </source>
</evidence>
<dbReference type="InterPro" id="IPR015854">
    <property type="entry name" value="ABC_transpr_LolD-like"/>
</dbReference>
<organism evidence="6 7">
    <name type="scientific">Bythopirellula goksoeyrii</name>
    <dbReference type="NCBI Taxonomy" id="1400387"/>
    <lineage>
        <taxon>Bacteria</taxon>
        <taxon>Pseudomonadati</taxon>
        <taxon>Planctomycetota</taxon>
        <taxon>Planctomycetia</taxon>
        <taxon>Pirellulales</taxon>
        <taxon>Lacipirellulaceae</taxon>
        <taxon>Bythopirellula</taxon>
    </lineage>
</organism>
<dbReference type="PROSITE" id="PS50893">
    <property type="entry name" value="ABC_TRANSPORTER_2"/>
    <property type="match status" value="1"/>
</dbReference>
<dbReference type="SMART" id="SM00382">
    <property type="entry name" value="AAA"/>
    <property type="match status" value="1"/>
</dbReference>
<dbReference type="AlphaFoldDB" id="A0A5B9QCC8"/>
<dbReference type="SUPFAM" id="SSF52540">
    <property type="entry name" value="P-loop containing nucleoside triphosphate hydrolases"/>
    <property type="match status" value="1"/>
</dbReference>
<dbReference type="GO" id="GO:0022857">
    <property type="term" value="F:transmembrane transporter activity"/>
    <property type="evidence" value="ECO:0007669"/>
    <property type="project" value="TreeGrafter"/>
</dbReference>
<dbReference type="Gene3D" id="2.60.120.10">
    <property type="entry name" value="Jelly Rolls"/>
    <property type="match status" value="1"/>
</dbReference>
<dbReference type="PROSITE" id="PS50042">
    <property type="entry name" value="CNMP_BINDING_3"/>
    <property type="match status" value="1"/>
</dbReference>
<dbReference type="Pfam" id="PF00027">
    <property type="entry name" value="cNMP_binding"/>
    <property type="match status" value="1"/>
</dbReference>
<feature type="domain" description="Cyclic nucleotide-binding" evidence="4">
    <location>
        <begin position="261"/>
        <end position="380"/>
    </location>
</feature>
<evidence type="ECO:0000313" key="6">
    <source>
        <dbReference type="EMBL" id="QEG35245.1"/>
    </source>
</evidence>
<keyword evidence="3 6" id="KW-0067">ATP-binding</keyword>
<dbReference type="RefSeq" id="WP_148073779.1">
    <property type="nucleotide sequence ID" value="NZ_CP042913.1"/>
</dbReference>
<dbReference type="Proteomes" id="UP000323917">
    <property type="component" value="Chromosome"/>
</dbReference>
<proteinExistence type="predicted"/>
<dbReference type="InterPro" id="IPR018490">
    <property type="entry name" value="cNMP-bd_dom_sf"/>
</dbReference>
<dbReference type="GO" id="GO:0016887">
    <property type="term" value="F:ATP hydrolysis activity"/>
    <property type="evidence" value="ECO:0007669"/>
    <property type="project" value="InterPro"/>
</dbReference>
<dbReference type="EMBL" id="CP042913">
    <property type="protein sequence ID" value="QEG35245.1"/>
    <property type="molecule type" value="Genomic_DNA"/>
</dbReference>
<dbReference type="KEGG" id="bgok:Pr1d_25390"/>
<sequence length="381" mass="41918">MDSQTTIPATSGAFTGGIQMPKTVKVQGLNHFFGEGDLRKQALYDNNLEVRRGEIVIMTGPSGSGKTTLLTLIGTLRTVQEGSLRVLGNELCGADRDLIVRIRKEMGFIFQAHNLFESLTAYQNVNMAAELVGLDPMIAEGRISSLLTRLGLGHRIHYKPKSLSGGQKQRVAIARGLVHKPKLILADEPTAALDEKSGREVVTLFQELARDEGCTIIMVTHDNRILDVADRIVNMVDGRIKSDVAVQETSVICEFLKEFPLFADLTPNTLAEVADQMMVHEANAGDVVIRQGDAGELFYLIRSGSVDVLVNDGTEDQKVAELKQGQYFGEAALITDEPRNATIVAREPTIFYALGKDDFRAVLETSATFEEELRQALFRRQ</sequence>
<dbReference type="PROSITE" id="PS00888">
    <property type="entry name" value="CNMP_BINDING_1"/>
    <property type="match status" value="1"/>
</dbReference>
<dbReference type="InterPro" id="IPR003439">
    <property type="entry name" value="ABC_transporter-like_ATP-bd"/>
</dbReference>
<keyword evidence="6" id="KW-0378">Hydrolase</keyword>
<gene>
    <name evidence="6" type="primary">macB_6</name>
    <name evidence="6" type="ORF">Pr1d_25390</name>
</gene>
<evidence type="ECO:0000259" key="4">
    <source>
        <dbReference type="PROSITE" id="PS50042"/>
    </source>
</evidence>
<reference evidence="6 7" key="1">
    <citation type="submission" date="2019-08" db="EMBL/GenBank/DDBJ databases">
        <title>Deep-cultivation of Planctomycetes and their phenomic and genomic characterization uncovers novel biology.</title>
        <authorList>
            <person name="Wiegand S."/>
            <person name="Jogler M."/>
            <person name="Boedeker C."/>
            <person name="Pinto D."/>
            <person name="Vollmers J."/>
            <person name="Rivas-Marin E."/>
            <person name="Kohn T."/>
            <person name="Peeters S.H."/>
            <person name="Heuer A."/>
            <person name="Rast P."/>
            <person name="Oberbeckmann S."/>
            <person name="Bunk B."/>
            <person name="Jeske O."/>
            <person name="Meyerdierks A."/>
            <person name="Storesund J.E."/>
            <person name="Kallscheuer N."/>
            <person name="Luecker S."/>
            <person name="Lage O.M."/>
            <person name="Pohl T."/>
            <person name="Merkel B.J."/>
            <person name="Hornburger P."/>
            <person name="Mueller R.-W."/>
            <person name="Bruemmer F."/>
            <person name="Labrenz M."/>
            <person name="Spormann A.M."/>
            <person name="Op den Camp H."/>
            <person name="Overmann J."/>
            <person name="Amann R."/>
            <person name="Jetten M.S.M."/>
            <person name="Mascher T."/>
            <person name="Medema M.H."/>
            <person name="Devos D.P."/>
            <person name="Kaster A.-K."/>
            <person name="Ovreas L."/>
            <person name="Rohde M."/>
            <person name="Galperin M.Y."/>
            <person name="Jogler C."/>
        </authorList>
    </citation>
    <scope>NUCLEOTIDE SEQUENCE [LARGE SCALE GENOMIC DNA]</scope>
    <source>
        <strain evidence="6 7">Pr1d</strain>
    </source>
</reference>
<dbReference type="InterPro" id="IPR014324">
    <property type="entry name" value="ABC_heterocyst_DevA"/>
</dbReference>
<dbReference type="PANTHER" id="PTHR24220">
    <property type="entry name" value="IMPORT ATP-BINDING PROTEIN"/>
    <property type="match status" value="1"/>
</dbReference>
<feature type="domain" description="ABC transporter" evidence="5">
    <location>
        <begin position="24"/>
        <end position="262"/>
    </location>
</feature>